<proteinExistence type="predicted"/>
<dbReference type="SUPFAM" id="SSF51161">
    <property type="entry name" value="Trimeric LpxA-like enzymes"/>
    <property type="match status" value="1"/>
</dbReference>
<keyword evidence="1" id="KW-0808">Transferase</keyword>
<comment type="caution">
    <text evidence="4">The sequence shown here is derived from an EMBL/GenBank/DDBJ whole genome shotgun (WGS) entry which is preliminary data.</text>
</comment>
<accession>A0ABW2PKR0</accession>
<keyword evidence="5" id="KW-1185">Reference proteome</keyword>
<dbReference type="InterPro" id="IPR020019">
    <property type="entry name" value="AcTrfase_PglD-like"/>
</dbReference>
<organism evidence="4 5">
    <name type="scientific">Exiguobacterium aestuarii</name>
    <dbReference type="NCBI Taxonomy" id="273527"/>
    <lineage>
        <taxon>Bacteria</taxon>
        <taxon>Bacillati</taxon>
        <taxon>Bacillota</taxon>
        <taxon>Bacilli</taxon>
        <taxon>Bacillales</taxon>
        <taxon>Bacillales Family XII. Incertae Sedis</taxon>
        <taxon>Exiguobacterium</taxon>
    </lineage>
</organism>
<dbReference type="InterPro" id="IPR001451">
    <property type="entry name" value="Hexapep"/>
</dbReference>
<name>A0ABW2PKR0_9BACL</name>
<dbReference type="PANTHER" id="PTHR43300">
    <property type="entry name" value="ACETYLTRANSFERASE"/>
    <property type="match status" value="1"/>
</dbReference>
<evidence type="ECO:0000313" key="4">
    <source>
        <dbReference type="EMBL" id="MFC7388911.1"/>
    </source>
</evidence>
<evidence type="ECO:0000256" key="2">
    <source>
        <dbReference type="ARBA" id="ARBA00022737"/>
    </source>
</evidence>
<evidence type="ECO:0000256" key="1">
    <source>
        <dbReference type="ARBA" id="ARBA00022679"/>
    </source>
</evidence>
<evidence type="ECO:0000313" key="5">
    <source>
        <dbReference type="Proteomes" id="UP001596439"/>
    </source>
</evidence>
<dbReference type="Proteomes" id="UP001596439">
    <property type="component" value="Unassembled WGS sequence"/>
</dbReference>
<dbReference type="CDD" id="cd03360">
    <property type="entry name" value="LbH_AT_putative"/>
    <property type="match status" value="1"/>
</dbReference>
<dbReference type="InterPro" id="IPR011004">
    <property type="entry name" value="Trimer_LpxA-like_sf"/>
</dbReference>
<dbReference type="RefSeq" id="WP_214786507.1">
    <property type="nucleotide sequence ID" value="NZ_JANIEL010000019.1"/>
</dbReference>
<sequence>MEWIVVFGAGGHAQVLIDILELTGLYRIAGIYDDSPSLIGKFILGYPILGKISSNVAIRKGIIGIGDNDQRAMIEYRIREQMPDFEFISAIHPSAIIGKNVTIGPGVAVMAGSVVNPNTRLEAHSVVNTMSSVDHDCHLAPFSSVAPGAHLGGNVRLGERTFVGMGATVIHNIHIGSDTVVGAGATVVSNLPSQVIAYGTPAKVTRKRDIQEKYL</sequence>
<dbReference type="Gene3D" id="3.40.50.20">
    <property type="match status" value="1"/>
</dbReference>
<dbReference type="EMBL" id="JBHTCE010000001">
    <property type="protein sequence ID" value="MFC7388911.1"/>
    <property type="molecule type" value="Genomic_DNA"/>
</dbReference>
<dbReference type="InterPro" id="IPR050179">
    <property type="entry name" value="Trans_hexapeptide_repeat"/>
</dbReference>
<reference evidence="5" key="1">
    <citation type="journal article" date="2019" name="Int. J. Syst. Evol. Microbiol.">
        <title>The Global Catalogue of Microorganisms (GCM) 10K type strain sequencing project: providing services to taxonomists for standard genome sequencing and annotation.</title>
        <authorList>
            <consortium name="The Broad Institute Genomics Platform"/>
            <consortium name="The Broad Institute Genome Sequencing Center for Infectious Disease"/>
            <person name="Wu L."/>
            <person name="Ma J."/>
        </authorList>
    </citation>
    <scope>NUCLEOTIDE SEQUENCE [LARGE SCALE GENOMIC DNA]</scope>
    <source>
        <strain evidence="5">CCUG 55590</strain>
    </source>
</reference>
<dbReference type="Gene3D" id="2.160.10.10">
    <property type="entry name" value="Hexapeptide repeat proteins"/>
    <property type="match status" value="1"/>
</dbReference>
<dbReference type="InterPro" id="IPR018357">
    <property type="entry name" value="Hexapep_transf_CS"/>
</dbReference>
<feature type="domain" description="PglD N-terminal" evidence="3">
    <location>
        <begin position="4"/>
        <end position="73"/>
    </location>
</feature>
<evidence type="ECO:0000259" key="3">
    <source>
        <dbReference type="Pfam" id="PF17836"/>
    </source>
</evidence>
<gene>
    <name evidence="4" type="ORF">ACFQO8_02070</name>
</gene>
<dbReference type="Pfam" id="PF00132">
    <property type="entry name" value="Hexapep"/>
    <property type="match status" value="2"/>
</dbReference>
<dbReference type="InterPro" id="IPR041561">
    <property type="entry name" value="PglD_N"/>
</dbReference>
<dbReference type="PROSITE" id="PS00101">
    <property type="entry name" value="HEXAPEP_TRANSFERASES"/>
    <property type="match status" value="1"/>
</dbReference>
<protein>
    <submittedName>
        <fullName evidence="4">Acetyltransferase</fullName>
    </submittedName>
</protein>
<dbReference type="PANTHER" id="PTHR43300:SF7">
    <property type="entry name" value="UDP-N-ACETYLBACILLOSAMINE N-ACETYLTRANSFERASE"/>
    <property type="match status" value="1"/>
</dbReference>
<dbReference type="NCBIfam" id="TIGR03570">
    <property type="entry name" value="NeuD_NnaD"/>
    <property type="match status" value="1"/>
</dbReference>
<keyword evidence="2" id="KW-0677">Repeat</keyword>
<dbReference type="Pfam" id="PF17836">
    <property type="entry name" value="PglD_N"/>
    <property type="match status" value="1"/>
</dbReference>